<accession>A0A834TN70</accession>
<keyword evidence="1" id="KW-0732">Signal</keyword>
<keyword evidence="4" id="KW-1185">Reference proteome</keyword>
<dbReference type="Proteomes" id="UP000634136">
    <property type="component" value="Unassembled WGS sequence"/>
</dbReference>
<proteinExistence type="predicted"/>
<dbReference type="InterPro" id="IPR036312">
    <property type="entry name" value="Bifun_inhib/LTP/seed_sf"/>
</dbReference>
<comment type="caution">
    <text evidence="3">The sequence shown here is derived from an EMBL/GenBank/DDBJ whole genome shotgun (WGS) entry which is preliminary data.</text>
</comment>
<name>A0A834TN70_9FABA</name>
<sequence length="163" mass="18078">MASASSSLMKVCIVLFFLLPPTMLSAVASTTTGGASLPSPVKCIHHHASLISCVRYLKNDDIDVVRVSKPTEACCRNYGEIFRSGTPTCLCRYLHPEKVKTWFNVTKLMSLHDVCSTMPIVPLYDLCLNIQDSQEKFNGILQVVNNDIQVNPHYTNVNPFTEA</sequence>
<feature type="domain" description="Bifunctional inhibitor/plant lipid transfer protein/seed storage helical" evidence="2">
    <location>
        <begin position="26"/>
        <end position="117"/>
    </location>
</feature>
<feature type="chain" id="PRO_5032636936" description="Bifunctional inhibitor/plant lipid transfer protein/seed storage helical domain-containing protein" evidence="1">
    <location>
        <begin position="25"/>
        <end position="163"/>
    </location>
</feature>
<evidence type="ECO:0000313" key="4">
    <source>
        <dbReference type="Proteomes" id="UP000634136"/>
    </source>
</evidence>
<dbReference type="Gene3D" id="1.10.110.10">
    <property type="entry name" value="Plant lipid-transfer and hydrophobic proteins"/>
    <property type="match status" value="1"/>
</dbReference>
<feature type="signal peptide" evidence="1">
    <location>
        <begin position="1"/>
        <end position="24"/>
    </location>
</feature>
<evidence type="ECO:0000256" key="1">
    <source>
        <dbReference type="SAM" id="SignalP"/>
    </source>
</evidence>
<organism evidence="3 4">
    <name type="scientific">Senna tora</name>
    <dbReference type="NCBI Taxonomy" id="362788"/>
    <lineage>
        <taxon>Eukaryota</taxon>
        <taxon>Viridiplantae</taxon>
        <taxon>Streptophyta</taxon>
        <taxon>Embryophyta</taxon>
        <taxon>Tracheophyta</taxon>
        <taxon>Spermatophyta</taxon>
        <taxon>Magnoliopsida</taxon>
        <taxon>eudicotyledons</taxon>
        <taxon>Gunneridae</taxon>
        <taxon>Pentapetalae</taxon>
        <taxon>rosids</taxon>
        <taxon>fabids</taxon>
        <taxon>Fabales</taxon>
        <taxon>Fabaceae</taxon>
        <taxon>Caesalpinioideae</taxon>
        <taxon>Cassia clade</taxon>
        <taxon>Senna</taxon>
    </lineage>
</organism>
<dbReference type="SUPFAM" id="SSF47699">
    <property type="entry name" value="Bifunctional inhibitor/lipid-transfer protein/seed storage 2S albumin"/>
    <property type="match status" value="1"/>
</dbReference>
<dbReference type="OrthoDB" id="10455205at2759"/>
<dbReference type="InterPro" id="IPR016140">
    <property type="entry name" value="Bifunc_inhib/LTP/seed_store"/>
</dbReference>
<protein>
    <recommendedName>
        <fullName evidence="2">Bifunctional inhibitor/plant lipid transfer protein/seed storage helical domain-containing protein</fullName>
    </recommendedName>
</protein>
<dbReference type="Pfam" id="PF14368">
    <property type="entry name" value="LTP_2"/>
    <property type="match status" value="1"/>
</dbReference>
<reference evidence="3" key="1">
    <citation type="submission" date="2020-09" db="EMBL/GenBank/DDBJ databases">
        <title>Genome-Enabled Discovery of Anthraquinone Biosynthesis in Senna tora.</title>
        <authorList>
            <person name="Kang S.-H."/>
            <person name="Pandey R.P."/>
            <person name="Lee C.-M."/>
            <person name="Sim J.-S."/>
            <person name="Jeong J.-T."/>
            <person name="Choi B.-S."/>
            <person name="Jung M."/>
            <person name="Ginzburg D."/>
            <person name="Zhao K."/>
            <person name="Won S.Y."/>
            <person name="Oh T.-J."/>
            <person name="Yu Y."/>
            <person name="Kim N.-H."/>
            <person name="Lee O.R."/>
            <person name="Lee T.-H."/>
            <person name="Bashyal P."/>
            <person name="Kim T.-S."/>
            <person name="Lee W.-H."/>
            <person name="Kawkins C."/>
            <person name="Kim C.-K."/>
            <person name="Kim J.S."/>
            <person name="Ahn B.O."/>
            <person name="Rhee S.Y."/>
            <person name="Sohng J.K."/>
        </authorList>
    </citation>
    <scope>NUCLEOTIDE SEQUENCE</scope>
    <source>
        <tissue evidence="3">Leaf</tissue>
    </source>
</reference>
<dbReference type="AlphaFoldDB" id="A0A834TN70"/>
<evidence type="ECO:0000259" key="2">
    <source>
        <dbReference type="Pfam" id="PF14368"/>
    </source>
</evidence>
<dbReference type="EMBL" id="JAAIUW010000007">
    <property type="protein sequence ID" value="KAF7824567.1"/>
    <property type="molecule type" value="Genomic_DNA"/>
</dbReference>
<evidence type="ECO:0000313" key="3">
    <source>
        <dbReference type="EMBL" id="KAF7824567.1"/>
    </source>
</evidence>
<gene>
    <name evidence="3" type="ORF">G2W53_022711</name>
</gene>